<evidence type="ECO:0008006" key="3">
    <source>
        <dbReference type="Google" id="ProtNLM"/>
    </source>
</evidence>
<dbReference type="EMBL" id="CP003653">
    <property type="protein sequence ID" value="AFZ34797.1"/>
    <property type="molecule type" value="Genomic_DNA"/>
</dbReference>
<evidence type="ECO:0000313" key="2">
    <source>
        <dbReference type="Proteomes" id="UP000010473"/>
    </source>
</evidence>
<dbReference type="eggNOG" id="COG3271">
    <property type="taxonomic scope" value="Bacteria"/>
</dbReference>
<organism evidence="1 2">
    <name type="scientific">Stanieria cyanosphaera (strain ATCC 29371 / PCC 7437)</name>
    <dbReference type="NCBI Taxonomy" id="111780"/>
    <lineage>
        <taxon>Bacteria</taxon>
        <taxon>Bacillati</taxon>
        <taxon>Cyanobacteriota</taxon>
        <taxon>Cyanophyceae</taxon>
        <taxon>Pleurocapsales</taxon>
        <taxon>Dermocarpellaceae</taxon>
        <taxon>Stanieria</taxon>
    </lineage>
</organism>
<sequence length="280" mass="31132">MTDFIDLTEVSKDVEQYTIAKELEAISGSNFVELVDADSEDFLFDFEPLEINSNELIESNFNINQDFLGSELSATFNDELTGSNTTTGYNTNNNLGYSSQYSLWGTPKEDAYYWRKQQGSTTCAIVAQISIYESITGKYIAESNATKYAQAKGWFDPNTGTSPTDSDNILNVLGIKTKYKYQGDIYDIVDALNNGDKIIAGVDGKEIWNPIYSTVTGKPLEQINAGHAVWVTGIVQYADKSIDFILNDSGTSLGKMDAVDYWDFMNAWSDYSNFLIVVDA</sequence>
<dbReference type="HOGENOM" id="CLU_993616_0_0_3"/>
<proteinExistence type="predicted"/>
<dbReference type="KEGG" id="scs:Sta7437_1227"/>
<name>K9XSZ9_STAC7</name>
<dbReference type="AlphaFoldDB" id="K9XSZ9"/>
<evidence type="ECO:0000313" key="1">
    <source>
        <dbReference type="EMBL" id="AFZ34797.1"/>
    </source>
</evidence>
<reference evidence="2" key="1">
    <citation type="journal article" date="2013" name="Proc. Natl. Acad. Sci. U.S.A.">
        <title>Improving the coverage of the cyanobacterial phylum using diversity-driven genome sequencing.</title>
        <authorList>
            <person name="Shih P.M."/>
            <person name="Wu D."/>
            <person name="Latifi A."/>
            <person name="Axen S.D."/>
            <person name="Fewer D.P."/>
            <person name="Talla E."/>
            <person name="Calteau A."/>
            <person name="Cai F."/>
            <person name="Tandeau de Marsac N."/>
            <person name="Rippka R."/>
            <person name="Herdman M."/>
            <person name="Sivonen K."/>
            <person name="Coursin T."/>
            <person name="Laurent T."/>
            <person name="Goodwin L."/>
            <person name="Nolan M."/>
            <person name="Davenport K.W."/>
            <person name="Han C.S."/>
            <person name="Rubin E.M."/>
            <person name="Eisen J.A."/>
            <person name="Woyke T."/>
            <person name="Gugger M."/>
            <person name="Kerfeld C.A."/>
        </authorList>
    </citation>
    <scope>NUCLEOTIDE SEQUENCE [LARGE SCALE GENOMIC DNA]</scope>
    <source>
        <strain evidence="2">ATCC 29371 / PCC 7437</strain>
    </source>
</reference>
<dbReference type="OrthoDB" id="461196at2"/>
<dbReference type="RefSeq" id="WP_015192470.1">
    <property type="nucleotide sequence ID" value="NC_019748.1"/>
</dbReference>
<dbReference type="Proteomes" id="UP000010473">
    <property type="component" value="Chromosome"/>
</dbReference>
<protein>
    <recommendedName>
        <fullName evidence="3">Peptidase C39-like domain-containing protein</fullName>
    </recommendedName>
</protein>
<accession>K9XSZ9</accession>
<gene>
    <name evidence="1" type="ordered locus">Sta7437_1227</name>
</gene>
<keyword evidence="2" id="KW-1185">Reference proteome</keyword>